<gene>
    <name evidence="4" type="primary">LOC113798556</name>
</gene>
<dbReference type="AlphaFoldDB" id="A0A6P6YJ45"/>
<dbReference type="GeneID" id="113798556"/>
<keyword evidence="2" id="KW-0732">Signal</keyword>
<dbReference type="InParanoid" id="A0A6P6YJ45"/>
<feature type="region of interest" description="Disordered" evidence="1">
    <location>
        <begin position="141"/>
        <end position="168"/>
    </location>
</feature>
<sequence length="202" mass="23103">MKIVALFIVMIITLNIDSNIDCYALSVSSNVSQNHDEKSIEKKVISNMSIIDDMMKTVTKSNLLKSEYQKPSILINDSNRKLFTNHYNHSSNETFEDEYDYIGIGNLTIPEEFLSPKSKGFWGWIKKTWNRLTGKDKKVVTTTTTTTQKPTTTTTTMKKPTTTTEKPTTTSKRFNIQKYIKITKGNFGQINNTIDIKVIKKK</sequence>
<reference evidence="4" key="1">
    <citation type="submission" date="2025-08" db="UniProtKB">
        <authorList>
            <consortium name="RefSeq"/>
        </authorList>
    </citation>
    <scope>IDENTIFICATION</scope>
    <source>
        <strain evidence="4">Airmid</strain>
    </source>
</reference>
<dbReference type="Proteomes" id="UP000515146">
    <property type="component" value="Unplaced"/>
</dbReference>
<name>A0A6P6YJ45_DERPT</name>
<protein>
    <submittedName>
        <fullName evidence="4">Uncharacterized protein LOC113798556</fullName>
    </submittedName>
</protein>
<dbReference type="RefSeq" id="XP_027204914.1">
    <property type="nucleotide sequence ID" value="XM_027349113.1"/>
</dbReference>
<evidence type="ECO:0000256" key="1">
    <source>
        <dbReference type="SAM" id="MobiDB-lite"/>
    </source>
</evidence>
<evidence type="ECO:0000313" key="4">
    <source>
        <dbReference type="RefSeq" id="XP_027204914.1"/>
    </source>
</evidence>
<organism evidence="3 4">
    <name type="scientific">Dermatophagoides pteronyssinus</name>
    <name type="common">European house dust mite</name>
    <dbReference type="NCBI Taxonomy" id="6956"/>
    <lineage>
        <taxon>Eukaryota</taxon>
        <taxon>Metazoa</taxon>
        <taxon>Ecdysozoa</taxon>
        <taxon>Arthropoda</taxon>
        <taxon>Chelicerata</taxon>
        <taxon>Arachnida</taxon>
        <taxon>Acari</taxon>
        <taxon>Acariformes</taxon>
        <taxon>Sarcoptiformes</taxon>
        <taxon>Astigmata</taxon>
        <taxon>Psoroptidia</taxon>
        <taxon>Analgoidea</taxon>
        <taxon>Pyroglyphidae</taxon>
        <taxon>Dermatophagoidinae</taxon>
        <taxon>Dermatophagoides</taxon>
    </lineage>
</organism>
<feature type="signal peptide" evidence="2">
    <location>
        <begin position="1"/>
        <end position="18"/>
    </location>
</feature>
<accession>A0A6P6YJ45</accession>
<dbReference type="KEGG" id="dpte:113798556"/>
<feature type="chain" id="PRO_5027625466" evidence="2">
    <location>
        <begin position="19"/>
        <end position="202"/>
    </location>
</feature>
<evidence type="ECO:0000256" key="2">
    <source>
        <dbReference type="SAM" id="SignalP"/>
    </source>
</evidence>
<keyword evidence="3" id="KW-1185">Reference proteome</keyword>
<proteinExistence type="predicted"/>
<evidence type="ECO:0000313" key="3">
    <source>
        <dbReference type="Proteomes" id="UP000515146"/>
    </source>
</evidence>